<dbReference type="PROSITE" id="PS50893">
    <property type="entry name" value="ABC_TRANSPORTER_2"/>
    <property type="match status" value="1"/>
</dbReference>
<evidence type="ECO:0000256" key="11">
    <source>
        <dbReference type="ARBA" id="ARBA00043264"/>
    </source>
</evidence>
<evidence type="ECO:0000256" key="12">
    <source>
        <dbReference type="SAM" id="Phobius"/>
    </source>
</evidence>
<feature type="domain" description="ABC transporter" evidence="13">
    <location>
        <begin position="495"/>
        <end position="728"/>
    </location>
</feature>
<dbReference type="GO" id="GO:0006508">
    <property type="term" value="P:proteolysis"/>
    <property type="evidence" value="ECO:0007669"/>
    <property type="project" value="InterPro"/>
</dbReference>
<dbReference type="GO" id="GO:0015031">
    <property type="term" value="P:protein transport"/>
    <property type="evidence" value="ECO:0007669"/>
    <property type="project" value="UniProtKB-KW"/>
</dbReference>
<evidence type="ECO:0000256" key="8">
    <source>
        <dbReference type="ARBA" id="ARBA00022927"/>
    </source>
</evidence>
<feature type="transmembrane region" description="Helical" evidence="12">
    <location>
        <begin position="173"/>
        <end position="194"/>
    </location>
</feature>
<keyword evidence="11" id="KW-0080">Bacteriocin transport</keyword>
<sequence>MLKILNKVIKKLKFYKNRIKVPTVLQMEGVECGAASLAMILAYHGRFVPLEKLRIECGVSRDGSKASNILKAARNYNLNAYGKRVLPEKLRNRKEPAIIFWNYNHFLVFEAYHNGKFYLNDPGVGPRQVNSEEFNKAFTGIALFFEKAKEFEKGGNKKSTVKSLLKRLEASKLALFNIFFISLMLVIPGLLIPIFSRIFIDEILIKNNIDWRSALLFGMIGTAFFRGLLTWFQQHYLLKLESKVSISSSAKYLWHILRLPIEFFSQRSAGDISSRVSSNNKIAVLLSRELATTFFSLITIVFYFFLMLKYDPLLTLIGVTAAVINFILLYYFSKKREVTNTRLLIDRGKMMGVSMSGLEIIETLKATASESDFFAQLSGYHVRAVNSEQELEQTTRYLASVPEFLKLLTIVLILIIGTYRVLNGYLSIGMLVAFQSLMIAFMVPVGNLVNLGSTVQEIKGDLKRLDDVMDYPVDPNTEKEEDYSNFPKKSLSGRISIKNLTFGYNPLEEPLIKDFNLELEPGFRVALVGGSGSGKSTIAKLITGLYKPWDGKILFDGKEQIEIPELIFTDSLSFVDQEITVFSGTVAENLSLWDSTISESDLIKAAKDACIHSVITARENGYDSLLVEGGKNFSGGEKQRLEIARSLVNNPNILVMDEATSALDPKTELEVDKNIKRRRCTSIIVAHRLSTIRDCDEIIVLKNGEIVQRGTHEELIAEAGEYAELVNLT</sequence>
<evidence type="ECO:0000313" key="16">
    <source>
        <dbReference type="EMBL" id="TDO95270.1"/>
    </source>
</evidence>
<keyword evidence="4 12" id="KW-0812">Transmembrane</keyword>
<keyword evidence="7 16" id="KW-0067">ATP-binding</keyword>
<dbReference type="GO" id="GO:0008234">
    <property type="term" value="F:cysteine-type peptidase activity"/>
    <property type="evidence" value="ECO:0007669"/>
    <property type="project" value="UniProtKB-KW"/>
</dbReference>
<keyword evidence="10 12" id="KW-0472">Membrane</keyword>
<dbReference type="RefSeq" id="WP_208107471.1">
    <property type="nucleotide sequence ID" value="NZ_SNWX01000001.1"/>
</dbReference>
<evidence type="ECO:0000259" key="13">
    <source>
        <dbReference type="PROSITE" id="PS50893"/>
    </source>
</evidence>
<evidence type="ECO:0000256" key="6">
    <source>
        <dbReference type="ARBA" id="ARBA00022807"/>
    </source>
</evidence>
<dbReference type="Gene3D" id="1.20.1560.10">
    <property type="entry name" value="ABC transporter type 1, transmembrane domain"/>
    <property type="match status" value="1"/>
</dbReference>
<evidence type="ECO:0000259" key="15">
    <source>
        <dbReference type="PROSITE" id="PS50990"/>
    </source>
</evidence>
<dbReference type="InterPro" id="IPR039421">
    <property type="entry name" value="Type_1_exporter"/>
</dbReference>
<evidence type="ECO:0000256" key="3">
    <source>
        <dbReference type="ARBA" id="ARBA00022475"/>
    </source>
</evidence>
<dbReference type="GO" id="GO:0005524">
    <property type="term" value="F:ATP binding"/>
    <property type="evidence" value="ECO:0007669"/>
    <property type="project" value="UniProtKB-KW"/>
</dbReference>
<feature type="transmembrane region" description="Helical" evidence="12">
    <location>
        <begin position="282"/>
        <end position="306"/>
    </location>
</feature>
<protein>
    <submittedName>
        <fullName evidence="16">NHLM bacteriocin system ABC transporter peptidase/ATP-binding protein</fullName>
    </submittedName>
</protein>
<dbReference type="Pfam" id="PF00005">
    <property type="entry name" value="ABC_tran"/>
    <property type="match status" value="1"/>
</dbReference>
<dbReference type="PANTHER" id="PTHR24221">
    <property type="entry name" value="ATP-BINDING CASSETTE SUB-FAMILY B"/>
    <property type="match status" value="1"/>
</dbReference>
<dbReference type="PROSITE" id="PS00211">
    <property type="entry name" value="ABC_TRANSPORTER_1"/>
    <property type="match status" value="1"/>
</dbReference>
<dbReference type="Pfam" id="PF00664">
    <property type="entry name" value="ABC_membrane"/>
    <property type="match status" value="1"/>
</dbReference>
<dbReference type="InterPro" id="IPR022514">
    <property type="entry name" value="NHPM_micro_ABC1"/>
</dbReference>
<dbReference type="InterPro" id="IPR003439">
    <property type="entry name" value="ABC_transporter-like_ATP-bd"/>
</dbReference>
<dbReference type="Gene3D" id="3.90.70.10">
    <property type="entry name" value="Cysteine proteinases"/>
    <property type="match status" value="1"/>
</dbReference>
<dbReference type="AlphaFoldDB" id="A0A4R6M449"/>
<keyword evidence="5" id="KW-0547">Nucleotide-binding</keyword>
<dbReference type="InterPro" id="IPR003593">
    <property type="entry name" value="AAA+_ATPase"/>
</dbReference>
<feature type="domain" description="Peptidase C39" evidence="15">
    <location>
        <begin position="26"/>
        <end position="145"/>
    </location>
</feature>
<dbReference type="GO" id="GO:0140359">
    <property type="term" value="F:ABC-type transporter activity"/>
    <property type="evidence" value="ECO:0007669"/>
    <property type="project" value="InterPro"/>
</dbReference>
<dbReference type="FunFam" id="3.40.50.300:FF:000299">
    <property type="entry name" value="ABC transporter ATP-binding protein/permease"/>
    <property type="match status" value="1"/>
</dbReference>
<accession>A0A4R6M449</accession>
<dbReference type="SUPFAM" id="SSF52540">
    <property type="entry name" value="P-loop containing nucleoside triphosphate hydrolases"/>
    <property type="match status" value="1"/>
</dbReference>
<evidence type="ECO:0000259" key="14">
    <source>
        <dbReference type="PROSITE" id="PS50929"/>
    </source>
</evidence>
<keyword evidence="3" id="KW-1003">Cell membrane</keyword>
<evidence type="ECO:0000256" key="4">
    <source>
        <dbReference type="ARBA" id="ARBA00022692"/>
    </source>
</evidence>
<dbReference type="GO" id="GO:0005886">
    <property type="term" value="C:plasma membrane"/>
    <property type="evidence" value="ECO:0007669"/>
    <property type="project" value="UniProtKB-SubCell"/>
</dbReference>
<dbReference type="InterPro" id="IPR027417">
    <property type="entry name" value="P-loop_NTPase"/>
</dbReference>
<keyword evidence="9 12" id="KW-1133">Transmembrane helix</keyword>
<gene>
    <name evidence="16" type="ORF">DFR79_101271</name>
</gene>
<dbReference type="PANTHER" id="PTHR24221:SF654">
    <property type="entry name" value="ATP-BINDING CASSETTE SUB-FAMILY B MEMBER 6"/>
    <property type="match status" value="1"/>
</dbReference>
<keyword evidence="2" id="KW-0813">Transport</keyword>
<evidence type="ECO:0000256" key="5">
    <source>
        <dbReference type="ARBA" id="ARBA00022741"/>
    </source>
</evidence>
<feature type="transmembrane region" description="Helical" evidence="12">
    <location>
        <begin position="312"/>
        <end position="332"/>
    </location>
</feature>
<feature type="transmembrane region" description="Helical" evidence="12">
    <location>
        <begin position="428"/>
        <end position="449"/>
    </location>
</feature>
<keyword evidence="6" id="KW-0645">Protease</keyword>
<name>A0A4R6M449_9FIRM</name>
<dbReference type="NCBIfam" id="TIGR03796">
    <property type="entry name" value="NHLM_micro_ABC1"/>
    <property type="match status" value="1"/>
</dbReference>
<dbReference type="GO" id="GO:0034040">
    <property type="term" value="F:ATPase-coupled lipid transmembrane transporter activity"/>
    <property type="evidence" value="ECO:0007669"/>
    <property type="project" value="TreeGrafter"/>
</dbReference>
<evidence type="ECO:0000256" key="9">
    <source>
        <dbReference type="ARBA" id="ARBA00022989"/>
    </source>
</evidence>
<dbReference type="Proteomes" id="UP000295064">
    <property type="component" value="Unassembled WGS sequence"/>
</dbReference>
<evidence type="ECO:0000256" key="7">
    <source>
        <dbReference type="ARBA" id="ARBA00022840"/>
    </source>
</evidence>
<keyword evidence="6" id="KW-0378">Hydrolase</keyword>
<evidence type="ECO:0000256" key="2">
    <source>
        <dbReference type="ARBA" id="ARBA00022448"/>
    </source>
</evidence>
<feature type="domain" description="ABC transmembrane type-1" evidence="14">
    <location>
        <begin position="178"/>
        <end position="457"/>
    </location>
</feature>
<dbReference type="SMART" id="SM00382">
    <property type="entry name" value="AAA"/>
    <property type="match status" value="1"/>
</dbReference>
<evidence type="ECO:0000256" key="1">
    <source>
        <dbReference type="ARBA" id="ARBA00004651"/>
    </source>
</evidence>
<dbReference type="GO" id="GO:0016887">
    <property type="term" value="F:ATP hydrolysis activity"/>
    <property type="evidence" value="ECO:0007669"/>
    <property type="project" value="InterPro"/>
</dbReference>
<organism evidence="16 17">
    <name type="scientific">Halanaerobium saccharolyticum</name>
    <dbReference type="NCBI Taxonomy" id="43595"/>
    <lineage>
        <taxon>Bacteria</taxon>
        <taxon>Bacillati</taxon>
        <taxon>Bacillota</taxon>
        <taxon>Clostridia</taxon>
        <taxon>Halanaerobiales</taxon>
        <taxon>Halanaerobiaceae</taxon>
        <taxon>Halanaerobium</taxon>
    </lineage>
</organism>
<dbReference type="PROSITE" id="PS50929">
    <property type="entry name" value="ABC_TM1F"/>
    <property type="match status" value="1"/>
</dbReference>
<dbReference type="Pfam" id="PF03412">
    <property type="entry name" value="Peptidase_C39"/>
    <property type="match status" value="1"/>
</dbReference>
<dbReference type="InterPro" id="IPR005074">
    <property type="entry name" value="Peptidase_C39"/>
</dbReference>
<feature type="transmembrane region" description="Helical" evidence="12">
    <location>
        <begin position="214"/>
        <end position="232"/>
    </location>
</feature>
<keyword evidence="8" id="KW-0653">Protein transport</keyword>
<dbReference type="InterPro" id="IPR017871">
    <property type="entry name" value="ABC_transporter-like_CS"/>
</dbReference>
<dbReference type="InterPro" id="IPR011527">
    <property type="entry name" value="ABC1_TM_dom"/>
</dbReference>
<proteinExistence type="predicted"/>
<dbReference type="SUPFAM" id="SSF90123">
    <property type="entry name" value="ABC transporter transmembrane region"/>
    <property type="match status" value="1"/>
</dbReference>
<dbReference type="Gene3D" id="3.40.50.300">
    <property type="entry name" value="P-loop containing nucleotide triphosphate hydrolases"/>
    <property type="match status" value="1"/>
</dbReference>
<evidence type="ECO:0000256" key="10">
    <source>
        <dbReference type="ARBA" id="ARBA00023136"/>
    </source>
</evidence>
<dbReference type="InterPro" id="IPR036640">
    <property type="entry name" value="ABC1_TM_sf"/>
</dbReference>
<reference evidence="16 17" key="1">
    <citation type="submission" date="2019-03" db="EMBL/GenBank/DDBJ databases">
        <title>Subsurface microbial communities from deep shales in Ohio and West Virginia, USA.</title>
        <authorList>
            <person name="Wrighton K."/>
        </authorList>
    </citation>
    <scope>NUCLEOTIDE SEQUENCE [LARGE SCALE GENOMIC DNA]</scope>
    <source>
        <strain evidence="16 17">MA284_T2</strain>
    </source>
</reference>
<keyword evidence="6" id="KW-0788">Thiol protease</keyword>
<dbReference type="GO" id="GO:0043213">
    <property type="term" value="P:bacteriocin transport"/>
    <property type="evidence" value="ECO:0007669"/>
    <property type="project" value="UniProtKB-KW"/>
</dbReference>
<dbReference type="EMBL" id="SNWX01000001">
    <property type="protein sequence ID" value="TDO95270.1"/>
    <property type="molecule type" value="Genomic_DNA"/>
</dbReference>
<evidence type="ECO:0000313" key="17">
    <source>
        <dbReference type="Proteomes" id="UP000295064"/>
    </source>
</evidence>
<dbReference type="PROSITE" id="PS50990">
    <property type="entry name" value="PEPTIDASE_C39"/>
    <property type="match status" value="1"/>
</dbReference>
<dbReference type="CDD" id="cd18569">
    <property type="entry name" value="ABC_6TM_NHLM_bacteriocin"/>
    <property type="match status" value="1"/>
</dbReference>
<comment type="caution">
    <text evidence="16">The sequence shown here is derived from an EMBL/GenBank/DDBJ whole genome shotgun (WGS) entry which is preliminary data.</text>
</comment>
<comment type="subcellular location">
    <subcellularLocation>
        <location evidence="1">Cell membrane</location>
        <topology evidence="1">Multi-pass membrane protein</topology>
    </subcellularLocation>
</comment>